<dbReference type="EMBL" id="BSRX01000026">
    <property type="protein sequence ID" value="GLW56307.1"/>
    <property type="molecule type" value="Genomic_DNA"/>
</dbReference>
<evidence type="ECO:0000256" key="2">
    <source>
        <dbReference type="SAM" id="Phobius"/>
    </source>
</evidence>
<evidence type="ECO:0000256" key="1">
    <source>
        <dbReference type="SAM" id="MobiDB-lite"/>
    </source>
</evidence>
<feature type="compositionally biased region" description="Low complexity" evidence="1">
    <location>
        <begin position="8"/>
        <end position="21"/>
    </location>
</feature>
<protein>
    <submittedName>
        <fullName evidence="3">Uncharacterized protein</fullName>
    </submittedName>
</protein>
<proteinExistence type="predicted"/>
<feature type="transmembrane region" description="Helical" evidence="2">
    <location>
        <begin position="46"/>
        <end position="67"/>
    </location>
</feature>
<dbReference type="OrthoDB" id="4315542at2"/>
<dbReference type="Proteomes" id="UP001165143">
    <property type="component" value="Unassembled WGS sequence"/>
</dbReference>
<keyword evidence="2" id="KW-0472">Membrane</keyword>
<evidence type="ECO:0000313" key="4">
    <source>
        <dbReference type="Proteomes" id="UP001165143"/>
    </source>
</evidence>
<reference evidence="3" key="1">
    <citation type="submission" date="2023-02" db="EMBL/GenBank/DDBJ databases">
        <title>Kitasatospora phosalacinea NBRC 14362.</title>
        <authorList>
            <person name="Ichikawa N."/>
            <person name="Sato H."/>
            <person name="Tonouchi N."/>
        </authorList>
    </citation>
    <scope>NUCLEOTIDE SEQUENCE</scope>
    <source>
        <strain evidence="3">NBRC 14362</strain>
    </source>
</reference>
<dbReference type="RefSeq" id="WP_051778027.1">
    <property type="nucleotide sequence ID" value="NZ_BSRX01000026.1"/>
</dbReference>
<evidence type="ECO:0000313" key="3">
    <source>
        <dbReference type="EMBL" id="GLW56307.1"/>
    </source>
</evidence>
<name>A0A9W6UQN2_9ACTN</name>
<gene>
    <name evidence="3" type="ORF">Kpho01_43180</name>
</gene>
<organism evidence="3 4">
    <name type="scientific">Kitasatospora phosalacinea</name>
    <dbReference type="NCBI Taxonomy" id="2065"/>
    <lineage>
        <taxon>Bacteria</taxon>
        <taxon>Bacillati</taxon>
        <taxon>Actinomycetota</taxon>
        <taxon>Actinomycetes</taxon>
        <taxon>Kitasatosporales</taxon>
        <taxon>Streptomycetaceae</taxon>
        <taxon>Kitasatospora</taxon>
    </lineage>
</organism>
<sequence length="144" mass="14562">MTTPPIPAAAEPADAEPATEPATERRAEAGPGPAEKPGARRGVPGVLKIAGLVVAIVAALLAAAYFARDTPAAAKAGDCAHNAGNDAKPDVSLVDCNSADAEFTVLKVVHGANEQDCQTEPALVATYVETRRSSVLVLCLGVHG</sequence>
<comment type="caution">
    <text evidence="3">The sequence shown here is derived from an EMBL/GenBank/DDBJ whole genome shotgun (WGS) entry which is preliminary data.</text>
</comment>
<dbReference type="AlphaFoldDB" id="A0A9W6UQN2"/>
<feature type="region of interest" description="Disordered" evidence="1">
    <location>
        <begin position="1"/>
        <end position="41"/>
    </location>
</feature>
<keyword evidence="2" id="KW-0812">Transmembrane</keyword>
<accession>A0A9W6UQN2</accession>
<keyword evidence="2" id="KW-1133">Transmembrane helix</keyword>